<name>A0ABX5XLQ0_9BACT</name>
<sequence>MLPQPKSSINASLLPATYVVDTFIIKSRRQIKCQYSLSALEGAKRLSRNISALNLSFVINLALLSRIRMIRPFADLGMGDPKSLS</sequence>
<keyword evidence="2" id="KW-1185">Reference proteome</keyword>
<dbReference type="EMBL" id="CP036432">
    <property type="protein sequence ID" value="QDV82913.1"/>
    <property type="molecule type" value="Genomic_DNA"/>
</dbReference>
<organism evidence="1 2">
    <name type="scientific">Stieleria magnilauensis</name>
    <dbReference type="NCBI Taxonomy" id="2527963"/>
    <lineage>
        <taxon>Bacteria</taxon>
        <taxon>Pseudomonadati</taxon>
        <taxon>Planctomycetota</taxon>
        <taxon>Planctomycetia</taxon>
        <taxon>Pirellulales</taxon>
        <taxon>Pirellulaceae</taxon>
        <taxon>Stieleria</taxon>
    </lineage>
</organism>
<evidence type="ECO:0000313" key="2">
    <source>
        <dbReference type="Proteomes" id="UP000318081"/>
    </source>
</evidence>
<dbReference type="Proteomes" id="UP000318081">
    <property type="component" value="Chromosome"/>
</dbReference>
<protein>
    <submittedName>
        <fullName evidence="1">Uncharacterized protein</fullName>
    </submittedName>
</protein>
<accession>A0ABX5XLQ0</accession>
<proteinExistence type="predicted"/>
<reference evidence="1 2" key="1">
    <citation type="submission" date="2019-02" db="EMBL/GenBank/DDBJ databases">
        <title>Deep-cultivation of Planctomycetes and their phenomic and genomic characterization uncovers novel biology.</title>
        <authorList>
            <person name="Wiegand S."/>
            <person name="Jogler M."/>
            <person name="Boedeker C."/>
            <person name="Pinto D."/>
            <person name="Vollmers J."/>
            <person name="Rivas-Marin E."/>
            <person name="Kohn T."/>
            <person name="Peeters S.H."/>
            <person name="Heuer A."/>
            <person name="Rast P."/>
            <person name="Oberbeckmann S."/>
            <person name="Bunk B."/>
            <person name="Jeske O."/>
            <person name="Meyerdierks A."/>
            <person name="Storesund J.E."/>
            <person name="Kallscheuer N."/>
            <person name="Luecker S."/>
            <person name="Lage O.M."/>
            <person name="Pohl T."/>
            <person name="Merkel B.J."/>
            <person name="Hornburger P."/>
            <person name="Mueller R.-W."/>
            <person name="Bruemmer F."/>
            <person name="Labrenz M."/>
            <person name="Spormann A.M."/>
            <person name="Op den Camp H."/>
            <person name="Overmann J."/>
            <person name="Amann R."/>
            <person name="Jetten M.S.M."/>
            <person name="Mascher T."/>
            <person name="Medema M.H."/>
            <person name="Devos D.P."/>
            <person name="Kaster A.-K."/>
            <person name="Ovreas L."/>
            <person name="Rohde M."/>
            <person name="Galperin M.Y."/>
            <person name="Jogler C."/>
        </authorList>
    </citation>
    <scope>NUCLEOTIDE SEQUENCE [LARGE SCALE GENOMIC DNA]</scope>
    <source>
        <strain evidence="1 2">TBK1r</strain>
    </source>
</reference>
<evidence type="ECO:0000313" key="1">
    <source>
        <dbReference type="EMBL" id="QDV82913.1"/>
    </source>
</evidence>
<gene>
    <name evidence="1" type="ORF">TBK1r_18450</name>
</gene>